<dbReference type="Pfam" id="PF00085">
    <property type="entry name" value="Thioredoxin"/>
    <property type="match status" value="1"/>
</dbReference>
<dbReference type="CDD" id="cd02947">
    <property type="entry name" value="TRX_family"/>
    <property type="match status" value="1"/>
</dbReference>
<dbReference type="PRINTS" id="PR00421">
    <property type="entry name" value="THIOREDOXIN"/>
</dbReference>
<dbReference type="PROSITE" id="PS00194">
    <property type="entry name" value="THIOREDOXIN_1"/>
    <property type="match status" value="1"/>
</dbReference>
<keyword evidence="4" id="KW-0676">Redox-active center</keyword>
<dbReference type="PANTHER" id="PTHR45663:SF11">
    <property type="entry name" value="GEO12009P1"/>
    <property type="match status" value="1"/>
</dbReference>
<keyword evidence="7" id="KW-1185">Reference proteome</keyword>
<keyword evidence="2" id="KW-0249">Electron transport</keyword>
<evidence type="ECO:0000313" key="7">
    <source>
        <dbReference type="Proteomes" id="UP000013063"/>
    </source>
</evidence>
<dbReference type="InterPro" id="IPR017937">
    <property type="entry name" value="Thioredoxin_CS"/>
</dbReference>
<feature type="domain" description="Thioredoxin" evidence="5">
    <location>
        <begin position="1"/>
        <end position="110"/>
    </location>
</feature>
<evidence type="ECO:0000313" key="6">
    <source>
        <dbReference type="EMBL" id="ENZ81712.1"/>
    </source>
</evidence>
<dbReference type="STRING" id="1292034.OR37_02309"/>
<dbReference type="InterPro" id="IPR013766">
    <property type="entry name" value="Thioredoxin_domain"/>
</dbReference>
<dbReference type="AlphaFoldDB" id="R0EKU1"/>
<protein>
    <submittedName>
        <fullName evidence="6">Thioredoxin</fullName>
    </submittedName>
</protein>
<dbReference type="Proteomes" id="UP000013063">
    <property type="component" value="Unassembled WGS sequence"/>
</dbReference>
<evidence type="ECO:0000259" key="5">
    <source>
        <dbReference type="PROSITE" id="PS51352"/>
    </source>
</evidence>
<evidence type="ECO:0000256" key="4">
    <source>
        <dbReference type="ARBA" id="ARBA00023284"/>
    </source>
</evidence>
<comment type="caution">
    <text evidence="6">The sequence shown here is derived from an EMBL/GenBank/DDBJ whole genome shotgun (WGS) entry which is preliminary data.</text>
</comment>
<dbReference type="eggNOG" id="COG3118">
    <property type="taxonomic scope" value="Bacteria"/>
</dbReference>
<dbReference type="PROSITE" id="PS51352">
    <property type="entry name" value="THIOREDOXIN_2"/>
    <property type="match status" value="1"/>
</dbReference>
<dbReference type="RefSeq" id="WP_004619848.1">
    <property type="nucleotide sequence ID" value="NZ_APMP01000013.1"/>
</dbReference>
<evidence type="ECO:0000256" key="3">
    <source>
        <dbReference type="ARBA" id="ARBA00023157"/>
    </source>
</evidence>
<dbReference type="Gene3D" id="3.40.30.10">
    <property type="entry name" value="Glutaredoxin"/>
    <property type="match status" value="1"/>
</dbReference>
<evidence type="ECO:0000256" key="2">
    <source>
        <dbReference type="ARBA" id="ARBA00022982"/>
    </source>
</evidence>
<dbReference type="PANTHER" id="PTHR45663">
    <property type="entry name" value="GEO12009P1"/>
    <property type="match status" value="1"/>
</dbReference>
<dbReference type="PATRIC" id="fig|1292034.3.peg.2294"/>
<dbReference type="GO" id="GO:0015035">
    <property type="term" value="F:protein-disulfide reductase activity"/>
    <property type="evidence" value="ECO:0007669"/>
    <property type="project" value="TreeGrafter"/>
</dbReference>
<organism evidence="6 7">
    <name type="scientific">Caulobacter vibrioides OR37</name>
    <dbReference type="NCBI Taxonomy" id="1292034"/>
    <lineage>
        <taxon>Bacteria</taxon>
        <taxon>Pseudomonadati</taxon>
        <taxon>Pseudomonadota</taxon>
        <taxon>Alphaproteobacteria</taxon>
        <taxon>Caulobacterales</taxon>
        <taxon>Caulobacteraceae</taxon>
        <taxon>Caulobacter</taxon>
    </lineage>
</organism>
<dbReference type="EMBL" id="APMP01000013">
    <property type="protein sequence ID" value="ENZ81712.1"/>
    <property type="molecule type" value="Genomic_DNA"/>
</dbReference>
<keyword evidence="3" id="KW-1015">Disulfide bond</keyword>
<accession>R0EKU1</accession>
<reference evidence="6 7" key="1">
    <citation type="journal article" date="2013" name="Genome Announc.">
        <title>Draft Genome Sequence for Caulobacter sp. Strain OR37, a Bacterium Tolerant to Heavy Metals.</title>
        <authorList>
            <person name="Utturkar S.M."/>
            <person name="Bollmann A."/>
            <person name="Brzoska R.M."/>
            <person name="Klingeman D.M."/>
            <person name="Epstein S.E."/>
            <person name="Palumbo A.V."/>
            <person name="Brown S.D."/>
        </authorList>
    </citation>
    <scope>NUCLEOTIDE SEQUENCE [LARGE SCALE GENOMIC DNA]</scope>
    <source>
        <strain evidence="6 7">OR37</strain>
    </source>
</reference>
<dbReference type="OrthoDB" id="9790390at2"/>
<proteinExistence type="predicted"/>
<dbReference type="GO" id="GO:0045454">
    <property type="term" value="P:cell redox homeostasis"/>
    <property type="evidence" value="ECO:0007669"/>
    <property type="project" value="TreeGrafter"/>
</dbReference>
<gene>
    <name evidence="6" type="ORF">OR37_02309</name>
</gene>
<dbReference type="GO" id="GO:0005829">
    <property type="term" value="C:cytosol"/>
    <property type="evidence" value="ECO:0007669"/>
    <property type="project" value="TreeGrafter"/>
</dbReference>
<dbReference type="SUPFAM" id="SSF52833">
    <property type="entry name" value="Thioredoxin-like"/>
    <property type="match status" value="1"/>
</dbReference>
<keyword evidence="1" id="KW-0813">Transport</keyword>
<sequence length="115" mass="12027" precursor="true">MAENITVISGESLDPLDAVTGERAQMLVFSATWCGPCKAMAPAVEDIARAYADSVAVAKIDIEASPALAQQFEVRGVPTLIVRRGGQQVARHVGGQSRTRLAMMLDEAVEGGASA</sequence>
<evidence type="ECO:0000256" key="1">
    <source>
        <dbReference type="ARBA" id="ARBA00022448"/>
    </source>
</evidence>
<name>R0EKU1_CAUVI</name>
<dbReference type="InterPro" id="IPR036249">
    <property type="entry name" value="Thioredoxin-like_sf"/>
</dbReference>